<gene>
    <name evidence="14" type="ORF">SAMN05661099_1047</name>
</gene>
<dbReference type="GO" id="GO:0003848">
    <property type="term" value="F:2-amino-4-hydroxy-6-hydroxymethyldihydropteridine diphosphokinase activity"/>
    <property type="evidence" value="ECO:0007669"/>
    <property type="project" value="UniProtKB-EC"/>
</dbReference>
<dbReference type="GO" id="GO:0046654">
    <property type="term" value="P:tetrahydrofolate biosynthetic process"/>
    <property type="evidence" value="ECO:0007669"/>
    <property type="project" value="UniProtKB-UniPathway"/>
</dbReference>
<evidence type="ECO:0000256" key="2">
    <source>
        <dbReference type="ARBA" id="ARBA00005810"/>
    </source>
</evidence>
<evidence type="ECO:0000256" key="3">
    <source>
        <dbReference type="ARBA" id="ARBA00013253"/>
    </source>
</evidence>
<dbReference type="STRING" id="572036.SAMN05661099_1047"/>
<evidence type="ECO:0000256" key="9">
    <source>
        <dbReference type="ARBA" id="ARBA00022909"/>
    </source>
</evidence>
<evidence type="ECO:0000256" key="11">
    <source>
        <dbReference type="ARBA" id="ARBA00029766"/>
    </source>
</evidence>
<comment type="pathway">
    <text evidence="1">Cofactor biosynthesis; tetrahydrofolate biosynthesis; 2-amino-4-hydroxy-6-hydroxymethyl-7,8-dihydropteridine diphosphate from 7,8-dihydroneopterin triphosphate: step 4/4.</text>
</comment>
<evidence type="ECO:0000256" key="7">
    <source>
        <dbReference type="ARBA" id="ARBA00022777"/>
    </source>
</evidence>
<dbReference type="EMBL" id="FUYR01000001">
    <property type="protein sequence ID" value="SKB38740.1"/>
    <property type="molecule type" value="Genomic_DNA"/>
</dbReference>
<comment type="function">
    <text evidence="10">Catalyzes the transfer of pyrophosphate from adenosine triphosphate (ATP) to 6-hydroxymethyl-7,8-dihydropterin, an enzymatic step in folate biosynthesis pathway.</text>
</comment>
<keyword evidence="7 14" id="KW-0418">Kinase</keyword>
<keyword evidence="15" id="KW-1185">Reference proteome</keyword>
<evidence type="ECO:0000256" key="1">
    <source>
        <dbReference type="ARBA" id="ARBA00005051"/>
    </source>
</evidence>
<proteinExistence type="inferred from homology"/>
<keyword evidence="8" id="KW-0067">ATP-binding</keyword>
<dbReference type="GO" id="GO:0016301">
    <property type="term" value="F:kinase activity"/>
    <property type="evidence" value="ECO:0007669"/>
    <property type="project" value="UniProtKB-KW"/>
</dbReference>
<feature type="domain" description="7,8-dihydro-6-hydroxymethylpterin-pyrophosphokinase" evidence="13">
    <location>
        <begin position="87"/>
        <end position="98"/>
    </location>
</feature>
<evidence type="ECO:0000256" key="4">
    <source>
        <dbReference type="ARBA" id="ARBA00016218"/>
    </source>
</evidence>
<evidence type="ECO:0000256" key="12">
    <source>
        <dbReference type="ARBA" id="ARBA00033413"/>
    </source>
</evidence>
<evidence type="ECO:0000256" key="10">
    <source>
        <dbReference type="ARBA" id="ARBA00029409"/>
    </source>
</evidence>
<evidence type="ECO:0000313" key="15">
    <source>
        <dbReference type="Proteomes" id="UP000189981"/>
    </source>
</evidence>
<dbReference type="AlphaFoldDB" id="A0A1T5AVC8"/>
<dbReference type="OrthoDB" id="9808041at2"/>
<dbReference type="RefSeq" id="WP_079701565.1">
    <property type="nucleotide sequence ID" value="NZ_FUYR01000001.1"/>
</dbReference>
<dbReference type="GO" id="GO:0005524">
    <property type="term" value="F:ATP binding"/>
    <property type="evidence" value="ECO:0007669"/>
    <property type="project" value="UniProtKB-KW"/>
</dbReference>
<comment type="similarity">
    <text evidence="2">Belongs to the HPPK family.</text>
</comment>
<dbReference type="Gene3D" id="3.30.70.560">
    <property type="entry name" value="7,8-Dihydro-6-hydroxymethylpterin-pyrophosphokinase HPPK"/>
    <property type="match status" value="1"/>
</dbReference>
<evidence type="ECO:0000256" key="6">
    <source>
        <dbReference type="ARBA" id="ARBA00022741"/>
    </source>
</evidence>
<organism evidence="14 15">
    <name type="scientific">Daejeonella lutea</name>
    <dbReference type="NCBI Taxonomy" id="572036"/>
    <lineage>
        <taxon>Bacteria</taxon>
        <taxon>Pseudomonadati</taxon>
        <taxon>Bacteroidota</taxon>
        <taxon>Sphingobacteriia</taxon>
        <taxon>Sphingobacteriales</taxon>
        <taxon>Sphingobacteriaceae</taxon>
        <taxon>Daejeonella</taxon>
    </lineage>
</organism>
<dbReference type="UniPathway" id="UPA00077">
    <property type="reaction ID" value="UER00155"/>
</dbReference>
<evidence type="ECO:0000256" key="8">
    <source>
        <dbReference type="ARBA" id="ARBA00022840"/>
    </source>
</evidence>
<keyword evidence="9" id="KW-0289">Folate biosynthesis</keyword>
<dbReference type="Pfam" id="PF01288">
    <property type="entry name" value="HPPK"/>
    <property type="match status" value="1"/>
</dbReference>
<dbReference type="EC" id="2.7.6.3" evidence="3"/>
<evidence type="ECO:0000256" key="5">
    <source>
        <dbReference type="ARBA" id="ARBA00022679"/>
    </source>
</evidence>
<evidence type="ECO:0000259" key="13">
    <source>
        <dbReference type="PROSITE" id="PS00794"/>
    </source>
</evidence>
<dbReference type="SUPFAM" id="SSF55083">
    <property type="entry name" value="6-hydroxymethyl-7,8-dihydropterin pyrophosphokinase, HPPK"/>
    <property type="match status" value="1"/>
</dbReference>
<dbReference type="PROSITE" id="PS00794">
    <property type="entry name" value="HPPK"/>
    <property type="match status" value="1"/>
</dbReference>
<dbReference type="GO" id="GO:0046656">
    <property type="term" value="P:folic acid biosynthetic process"/>
    <property type="evidence" value="ECO:0007669"/>
    <property type="project" value="UniProtKB-KW"/>
</dbReference>
<reference evidence="15" key="1">
    <citation type="submission" date="2017-02" db="EMBL/GenBank/DDBJ databases">
        <authorList>
            <person name="Varghese N."/>
            <person name="Submissions S."/>
        </authorList>
    </citation>
    <scope>NUCLEOTIDE SEQUENCE [LARGE SCALE GENOMIC DNA]</scope>
    <source>
        <strain evidence="15">DSM 22385</strain>
    </source>
</reference>
<dbReference type="InterPro" id="IPR000550">
    <property type="entry name" value="Hppk"/>
</dbReference>
<keyword evidence="5" id="KW-0808">Transferase</keyword>
<dbReference type="Proteomes" id="UP000189981">
    <property type="component" value="Unassembled WGS sequence"/>
</dbReference>
<sequence length="160" mass="17791">MNIAYLLLGSNLGNSIKYLSDASKLITQRLGAVTSASSLYQTASWGKNDQPDFINQVIAIGTELGPSDLLKGVLSIELALGRERKEKWGSRTIDIDILLYGDQIVNESDLKIPHPFLHERRFCLEPLCEIAPKLVHPSLNRPFVDLLNDLSDSLFVKKLS</sequence>
<dbReference type="NCBIfam" id="TIGR01498">
    <property type="entry name" value="folK"/>
    <property type="match status" value="1"/>
</dbReference>
<dbReference type="InterPro" id="IPR035907">
    <property type="entry name" value="Hppk_sf"/>
</dbReference>
<keyword evidence="6" id="KW-0547">Nucleotide-binding</keyword>
<evidence type="ECO:0000313" key="14">
    <source>
        <dbReference type="EMBL" id="SKB38740.1"/>
    </source>
</evidence>
<dbReference type="CDD" id="cd00483">
    <property type="entry name" value="HPPK"/>
    <property type="match status" value="1"/>
</dbReference>
<name>A0A1T5AVC8_9SPHI</name>
<accession>A0A1T5AVC8</accession>
<protein>
    <recommendedName>
        <fullName evidence="4">2-amino-4-hydroxy-6-hydroxymethyldihydropteridine pyrophosphokinase</fullName>
        <ecNumber evidence="3">2.7.6.3</ecNumber>
    </recommendedName>
    <alternativeName>
        <fullName evidence="11">6-hydroxymethyl-7,8-dihydropterin pyrophosphokinase</fullName>
    </alternativeName>
    <alternativeName>
        <fullName evidence="12">7,8-dihydro-6-hydroxymethylpterin-pyrophosphokinase</fullName>
    </alternativeName>
</protein>
<dbReference type="PANTHER" id="PTHR43071:SF1">
    <property type="entry name" value="2-AMINO-4-HYDROXY-6-HYDROXYMETHYLDIHYDROPTERIDINE PYROPHOSPHOKINASE"/>
    <property type="match status" value="1"/>
</dbReference>
<dbReference type="PANTHER" id="PTHR43071">
    <property type="entry name" value="2-AMINO-4-HYDROXY-6-HYDROXYMETHYLDIHYDROPTERIDINE PYROPHOSPHOKINASE"/>
    <property type="match status" value="1"/>
</dbReference>